<dbReference type="AlphaFoldDB" id="A0A6A5Z2N6"/>
<feature type="signal peptide" evidence="1">
    <location>
        <begin position="1"/>
        <end position="16"/>
    </location>
</feature>
<gene>
    <name evidence="2" type="ORF">BDV96DRAFT_578824</name>
</gene>
<sequence length="188" mass="21190">MLFLSLHVVAFTPCLSTSCHTEGFQYARHIDLTNILPRSDFLQSYVPALDGASHEIRHRHVSPSATIKSNDDATLPFSGMDKMFDMRGQMTSSFFHIVNHVYIVSDPEHCDVTTMLMDWTSTTTFKCGDDKPIVVPEFTVMKLGKAEQEKGMFGLWVKSLENSMYVGLVRPVRDEILAKATPKVEWSA</sequence>
<protein>
    <submittedName>
        <fullName evidence="2">Uncharacterized protein</fullName>
    </submittedName>
</protein>
<proteinExistence type="predicted"/>
<evidence type="ECO:0000313" key="2">
    <source>
        <dbReference type="EMBL" id="KAF2113324.1"/>
    </source>
</evidence>
<accession>A0A6A5Z2N6</accession>
<dbReference type="OrthoDB" id="5371016at2759"/>
<reference evidence="2" key="1">
    <citation type="journal article" date="2020" name="Stud. Mycol.">
        <title>101 Dothideomycetes genomes: a test case for predicting lifestyles and emergence of pathogens.</title>
        <authorList>
            <person name="Haridas S."/>
            <person name="Albert R."/>
            <person name="Binder M."/>
            <person name="Bloem J."/>
            <person name="Labutti K."/>
            <person name="Salamov A."/>
            <person name="Andreopoulos B."/>
            <person name="Baker S."/>
            <person name="Barry K."/>
            <person name="Bills G."/>
            <person name="Bluhm B."/>
            <person name="Cannon C."/>
            <person name="Castanera R."/>
            <person name="Culley D."/>
            <person name="Daum C."/>
            <person name="Ezra D."/>
            <person name="Gonzalez J."/>
            <person name="Henrissat B."/>
            <person name="Kuo A."/>
            <person name="Liang C."/>
            <person name="Lipzen A."/>
            <person name="Lutzoni F."/>
            <person name="Magnuson J."/>
            <person name="Mondo S."/>
            <person name="Nolan M."/>
            <person name="Ohm R."/>
            <person name="Pangilinan J."/>
            <person name="Park H.-J."/>
            <person name="Ramirez L."/>
            <person name="Alfaro M."/>
            <person name="Sun H."/>
            <person name="Tritt A."/>
            <person name="Yoshinaga Y."/>
            <person name="Zwiers L.-H."/>
            <person name="Turgeon B."/>
            <person name="Goodwin S."/>
            <person name="Spatafora J."/>
            <person name="Crous P."/>
            <person name="Grigoriev I."/>
        </authorList>
    </citation>
    <scope>NUCLEOTIDE SEQUENCE</scope>
    <source>
        <strain evidence="2">CBS 627.86</strain>
    </source>
</reference>
<keyword evidence="1" id="KW-0732">Signal</keyword>
<dbReference type="EMBL" id="ML977328">
    <property type="protein sequence ID" value="KAF2113324.1"/>
    <property type="molecule type" value="Genomic_DNA"/>
</dbReference>
<evidence type="ECO:0000313" key="3">
    <source>
        <dbReference type="Proteomes" id="UP000799770"/>
    </source>
</evidence>
<evidence type="ECO:0000256" key="1">
    <source>
        <dbReference type="SAM" id="SignalP"/>
    </source>
</evidence>
<keyword evidence="3" id="KW-1185">Reference proteome</keyword>
<feature type="chain" id="PRO_5025364144" evidence="1">
    <location>
        <begin position="17"/>
        <end position="188"/>
    </location>
</feature>
<organism evidence="2 3">
    <name type="scientific">Lophiotrema nucula</name>
    <dbReference type="NCBI Taxonomy" id="690887"/>
    <lineage>
        <taxon>Eukaryota</taxon>
        <taxon>Fungi</taxon>
        <taxon>Dikarya</taxon>
        <taxon>Ascomycota</taxon>
        <taxon>Pezizomycotina</taxon>
        <taxon>Dothideomycetes</taxon>
        <taxon>Pleosporomycetidae</taxon>
        <taxon>Pleosporales</taxon>
        <taxon>Lophiotremataceae</taxon>
        <taxon>Lophiotrema</taxon>
    </lineage>
</organism>
<name>A0A6A5Z2N6_9PLEO</name>
<dbReference type="Proteomes" id="UP000799770">
    <property type="component" value="Unassembled WGS sequence"/>
</dbReference>